<comment type="similarity">
    <text evidence="2">Belongs to the band 7/mec-2 family.</text>
</comment>
<keyword evidence="5" id="KW-1133">Transmembrane helix</keyword>
<feature type="region of interest" description="Disordered" evidence="4">
    <location>
        <begin position="160"/>
        <end position="183"/>
    </location>
</feature>
<dbReference type="InterPro" id="IPR036013">
    <property type="entry name" value="Band_7/SPFH_dom_sf"/>
</dbReference>
<feature type="domain" description="Band 7" evidence="6">
    <location>
        <begin position="212"/>
        <end position="371"/>
    </location>
</feature>
<feature type="compositionally biased region" description="Polar residues" evidence="4">
    <location>
        <begin position="45"/>
        <end position="59"/>
    </location>
</feature>
<keyword evidence="3 5" id="KW-0472">Membrane</keyword>
<dbReference type="InterPro" id="IPR001107">
    <property type="entry name" value="Band_7"/>
</dbReference>
<dbReference type="Gene3D" id="3.30.479.30">
    <property type="entry name" value="Band 7 domain"/>
    <property type="match status" value="1"/>
</dbReference>
<reference evidence="9" key="3">
    <citation type="submission" date="2020-10" db="UniProtKB">
        <authorList>
            <consortium name="WormBaseParasite"/>
        </authorList>
    </citation>
    <scope>IDENTIFICATION</scope>
</reference>
<evidence type="ECO:0000256" key="3">
    <source>
        <dbReference type="ARBA" id="ARBA00023136"/>
    </source>
</evidence>
<comment type="subcellular location">
    <subcellularLocation>
        <location evidence="1">Membrane</location>
    </subcellularLocation>
</comment>
<dbReference type="SMART" id="SM00244">
    <property type="entry name" value="PHB"/>
    <property type="match status" value="1"/>
</dbReference>
<accession>A0A068WJE5</accession>
<reference evidence="7 8" key="1">
    <citation type="journal article" date="2013" name="Nature">
        <title>The genomes of four tapeworm species reveal adaptations to parasitism.</title>
        <authorList>
            <person name="Tsai I.J."/>
            <person name="Zarowiecki M."/>
            <person name="Holroyd N."/>
            <person name="Garciarrubio A."/>
            <person name="Sanchez-Flores A."/>
            <person name="Brooks K.L."/>
            <person name="Tracey A."/>
            <person name="Bobes R.J."/>
            <person name="Fragoso G."/>
            <person name="Sciutto E."/>
            <person name="Aslett M."/>
            <person name="Beasley H."/>
            <person name="Bennett H.M."/>
            <person name="Cai J."/>
            <person name="Camicia F."/>
            <person name="Clark R."/>
            <person name="Cucher M."/>
            <person name="De Silva N."/>
            <person name="Day T.A."/>
            <person name="Deplazes P."/>
            <person name="Estrada K."/>
            <person name="Fernandez C."/>
            <person name="Holland P.W."/>
            <person name="Hou J."/>
            <person name="Hu S."/>
            <person name="Huckvale T."/>
            <person name="Hung S.S."/>
            <person name="Kamenetzky L."/>
            <person name="Keane J.A."/>
            <person name="Kiss F."/>
            <person name="Koziol U."/>
            <person name="Lambert O."/>
            <person name="Liu K."/>
            <person name="Luo X."/>
            <person name="Luo Y."/>
            <person name="Macchiaroli N."/>
            <person name="Nichol S."/>
            <person name="Paps J."/>
            <person name="Parkinson J."/>
            <person name="Pouchkina-Stantcheva N."/>
            <person name="Riddiford N."/>
            <person name="Rosenzvit M."/>
            <person name="Salinas G."/>
            <person name="Wasmuth J.D."/>
            <person name="Zamanian M."/>
            <person name="Zheng Y."/>
            <person name="Cai X."/>
            <person name="Soberon X."/>
            <person name="Olson P.D."/>
            <person name="Laclette J.P."/>
            <person name="Brehm K."/>
            <person name="Berriman M."/>
            <person name="Garciarrubio A."/>
            <person name="Bobes R.J."/>
            <person name="Fragoso G."/>
            <person name="Sanchez-Flores A."/>
            <person name="Estrada K."/>
            <person name="Cevallos M.A."/>
            <person name="Morett E."/>
            <person name="Gonzalez V."/>
            <person name="Portillo T."/>
            <person name="Ochoa-Leyva A."/>
            <person name="Jose M.V."/>
            <person name="Sciutto E."/>
            <person name="Landa A."/>
            <person name="Jimenez L."/>
            <person name="Valdes V."/>
            <person name="Carrero J.C."/>
            <person name="Larralde C."/>
            <person name="Morales-Montor J."/>
            <person name="Limon-Lason J."/>
            <person name="Soberon X."/>
            <person name="Laclette J.P."/>
        </authorList>
    </citation>
    <scope>NUCLEOTIDE SEQUENCE [LARGE SCALE GENOMIC DNA]</scope>
</reference>
<dbReference type="InterPro" id="IPR043202">
    <property type="entry name" value="Band-7_stomatin-like"/>
</dbReference>
<gene>
    <name evidence="9" type="primary">EGR_03959</name>
    <name evidence="7" type="ORF">EgrG_000205700</name>
</gene>
<evidence type="ECO:0000256" key="2">
    <source>
        <dbReference type="ARBA" id="ARBA00008164"/>
    </source>
</evidence>
<evidence type="ECO:0000313" key="9">
    <source>
        <dbReference type="WBParaSite" id="EgrG_000205700"/>
    </source>
</evidence>
<evidence type="ECO:0000313" key="7">
    <source>
        <dbReference type="EMBL" id="CDS19882.1"/>
    </source>
</evidence>
<dbReference type="Proteomes" id="UP000492820">
    <property type="component" value="Unassembled WGS sequence"/>
</dbReference>
<feature type="compositionally biased region" description="Gly residues" evidence="4">
    <location>
        <begin position="122"/>
        <end position="139"/>
    </location>
</feature>
<dbReference type="AlphaFoldDB" id="A0A068WJE5"/>
<protein>
    <submittedName>
        <fullName evidence="7 9">Mechanosensory protein 2</fullName>
    </submittedName>
</protein>
<dbReference type="EMBL" id="LK028580">
    <property type="protein sequence ID" value="CDS19882.1"/>
    <property type="molecule type" value="Genomic_DNA"/>
</dbReference>
<feature type="region of interest" description="Disordered" evidence="4">
    <location>
        <begin position="1"/>
        <end position="22"/>
    </location>
</feature>
<reference evidence="7" key="2">
    <citation type="submission" date="2014-06" db="EMBL/GenBank/DDBJ databases">
        <authorList>
            <person name="Aslett M."/>
        </authorList>
    </citation>
    <scope>NUCLEOTIDE SEQUENCE</scope>
</reference>
<dbReference type="PANTHER" id="PTHR10264:SF19">
    <property type="entry name" value="AT06885P-RELATED"/>
    <property type="match status" value="1"/>
</dbReference>
<feature type="region of interest" description="Disordered" evidence="4">
    <location>
        <begin position="44"/>
        <end position="99"/>
    </location>
</feature>
<feature type="transmembrane region" description="Helical" evidence="5">
    <location>
        <begin position="196"/>
        <end position="218"/>
    </location>
</feature>
<dbReference type="Gene3D" id="6.10.250.2090">
    <property type="match status" value="1"/>
</dbReference>
<evidence type="ECO:0000256" key="4">
    <source>
        <dbReference type="SAM" id="MobiDB-lite"/>
    </source>
</evidence>
<feature type="compositionally biased region" description="Basic residues" evidence="4">
    <location>
        <begin position="60"/>
        <end position="70"/>
    </location>
</feature>
<evidence type="ECO:0000313" key="8">
    <source>
        <dbReference type="Proteomes" id="UP000492820"/>
    </source>
</evidence>
<sequence>MSDEQPRHLIGSRSGNESIPGLSVHSAQPLLLLPVRACSRVRTVASKSNLHAQHSPTPHNRQRLPNHTKTPRLPQNSPPPPYVEVEPSAPPYISLSTDEDPEDLFKEIGMPSVSFASDPANRGGGSGGGGNGEGGGGGEEAQLRVPQMPQIARGFSLVPERLGSKGNNPGGGSSSNPSKQRQGNKGMFGCEAAIRILAYFAVLVTLPFSLVMCLKVIAQYERAVVFRLGRLVSEIPKGPGLVFILPCLDNVKTIDLRTFTFNVPTQEVLTKDSVTVAVDAVVYYRIFDPVMSVVNVEDANRSTRLLAQTTLRNVLGTVDLYQLLTAREQIAHLMQDCLDTATETWGVKVERVDIKDVRLPIQLQRAMAAEAEAAREAKAKVIAAEGEQRASVALKAAAMEIGECPIALQLRYLQTLSSISDEKNSTIIFPLPIDLLSLFHQAYTSNLSSAGHPPSEGTLHSEDLPPPPPQRASVVHQKSTTDTLEEALI</sequence>
<evidence type="ECO:0000259" key="6">
    <source>
        <dbReference type="SMART" id="SM00244"/>
    </source>
</evidence>
<dbReference type="PANTHER" id="PTHR10264">
    <property type="entry name" value="BAND 7 PROTEIN-RELATED"/>
    <property type="match status" value="1"/>
</dbReference>
<dbReference type="Pfam" id="PF01145">
    <property type="entry name" value="Band_7"/>
    <property type="match status" value="1"/>
</dbReference>
<dbReference type="OrthoDB" id="2105077at2759"/>
<evidence type="ECO:0000256" key="1">
    <source>
        <dbReference type="ARBA" id="ARBA00004370"/>
    </source>
</evidence>
<dbReference type="FunFam" id="3.30.479.30:FF:000002">
    <property type="entry name" value="band 7 protein AGAP004871"/>
    <property type="match status" value="1"/>
</dbReference>
<keyword evidence="5" id="KW-0812">Transmembrane</keyword>
<dbReference type="GO" id="GO:0005886">
    <property type="term" value="C:plasma membrane"/>
    <property type="evidence" value="ECO:0007669"/>
    <property type="project" value="InterPro"/>
</dbReference>
<feature type="region of interest" description="Disordered" evidence="4">
    <location>
        <begin position="113"/>
        <end position="141"/>
    </location>
</feature>
<organism evidence="7">
    <name type="scientific">Echinococcus granulosus</name>
    <name type="common">Hydatid tapeworm</name>
    <dbReference type="NCBI Taxonomy" id="6210"/>
    <lineage>
        <taxon>Eukaryota</taxon>
        <taxon>Metazoa</taxon>
        <taxon>Spiralia</taxon>
        <taxon>Lophotrochozoa</taxon>
        <taxon>Platyhelminthes</taxon>
        <taxon>Cestoda</taxon>
        <taxon>Eucestoda</taxon>
        <taxon>Cyclophyllidea</taxon>
        <taxon>Taeniidae</taxon>
        <taxon>Echinococcus</taxon>
        <taxon>Echinococcus granulosus group</taxon>
    </lineage>
</organism>
<name>A0A068WJE5_ECHGR</name>
<proteinExistence type="inferred from homology"/>
<dbReference type="InterPro" id="IPR001972">
    <property type="entry name" value="Stomatin_HflK_fam"/>
</dbReference>
<dbReference type="WBParaSite" id="EgrG_000205700">
    <property type="protein sequence ID" value="EgrG_000205700"/>
    <property type="gene ID" value="EgrG_000205700"/>
</dbReference>
<dbReference type="SUPFAM" id="SSF117892">
    <property type="entry name" value="Band 7/SPFH domain"/>
    <property type="match status" value="1"/>
</dbReference>
<dbReference type="PRINTS" id="PR00721">
    <property type="entry name" value="STOMATIN"/>
</dbReference>
<feature type="region of interest" description="Disordered" evidence="4">
    <location>
        <begin position="448"/>
        <end position="489"/>
    </location>
</feature>
<evidence type="ECO:0000256" key="5">
    <source>
        <dbReference type="SAM" id="Phobius"/>
    </source>
</evidence>